<dbReference type="Gene3D" id="3.40.1520.20">
    <property type="match status" value="1"/>
</dbReference>
<dbReference type="PROSITE" id="PS50914">
    <property type="entry name" value="BON"/>
    <property type="match status" value="2"/>
</dbReference>
<dbReference type="InterPro" id="IPR007055">
    <property type="entry name" value="BON_dom"/>
</dbReference>
<dbReference type="Pfam" id="PF04972">
    <property type="entry name" value="BON"/>
    <property type="match status" value="2"/>
</dbReference>
<dbReference type="AlphaFoldDB" id="A0AB38YFP5"/>
<evidence type="ECO:0000259" key="2">
    <source>
        <dbReference type="PROSITE" id="PS50914"/>
    </source>
</evidence>
<organism evidence="3">
    <name type="scientific">Salinispirillum sp. LH 10-3-1</name>
    <dbReference type="NCBI Taxonomy" id="2952525"/>
    <lineage>
        <taxon>Bacteria</taxon>
        <taxon>Pseudomonadati</taxon>
        <taxon>Pseudomonadota</taxon>
        <taxon>Gammaproteobacteria</taxon>
        <taxon>Oceanospirillales</taxon>
        <taxon>Saccharospirillaceae</taxon>
        <taxon>Salinispirillum</taxon>
    </lineage>
</organism>
<proteinExistence type="predicted"/>
<gene>
    <name evidence="3" type="ORF">NFC81_14400</name>
</gene>
<feature type="domain" description="BON" evidence="2">
    <location>
        <begin position="35"/>
        <end position="103"/>
    </location>
</feature>
<protein>
    <submittedName>
        <fullName evidence="3">BON domain-containing protein</fullName>
    </submittedName>
</protein>
<accession>A0AB38YFP5</accession>
<dbReference type="RefSeq" id="WP_304995169.1">
    <property type="nucleotide sequence ID" value="NZ_CP101717.1"/>
</dbReference>
<name>A0AB38YFP5_9GAMM</name>
<dbReference type="PANTHER" id="PTHR34606:SF15">
    <property type="entry name" value="BON DOMAIN-CONTAINING PROTEIN"/>
    <property type="match status" value="1"/>
</dbReference>
<keyword evidence="1" id="KW-0732">Signal</keyword>
<dbReference type="InterPro" id="IPR051686">
    <property type="entry name" value="Lipoprotein_DolP"/>
</dbReference>
<dbReference type="EMBL" id="CP101717">
    <property type="protein sequence ID" value="WLD57886.1"/>
    <property type="molecule type" value="Genomic_DNA"/>
</dbReference>
<feature type="chain" id="PRO_5044274956" evidence="1">
    <location>
        <begin position="34"/>
        <end position="191"/>
    </location>
</feature>
<dbReference type="PANTHER" id="PTHR34606">
    <property type="entry name" value="BON DOMAIN-CONTAINING PROTEIN"/>
    <property type="match status" value="1"/>
</dbReference>
<feature type="signal peptide" evidence="1">
    <location>
        <begin position="1"/>
        <end position="33"/>
    </location>
</feature>
<evidence type="ECO:0000256" key="1">
    <source>
        <dbReference type="SAM" id="SignalP"/>
    </source>
</evidence>
<sequence>MFVLSTLFAHPAVRVKQLAVLAVLCFMVLPAVADDDARLQGRIEAALILSESLNGYVFEVAVSDQRVVISGAVTNENERRVILQVARSVAGDLEVESDVELSTAQPATTDAMVAQRTLLQGWHRAQLEAELRREFAESSALDGLNINIDIQDDTLILTGTVSSELERMVANQLGQNLDSIQVVNNQLTVEE</sequence>
<reference evidence="3" key="1">
    <citation type="submission" date="2022-07" db="EMBL/GenBank/DDBJ databases">
        <title>Complete genome sequence of Salinispirillum sp. LH10-3-1 capable of multiple carbohydrate inversion isolated from a soda lake.</title>
        <authorList>
            <person name="Liu J."/>
            <person name="Zhai Y."/>
            <person name="Zhang H."/>
            <person name="Yang H."/>
            <person name="Qu J."/>
            <person name="Li J."/>
        </authorList>
    </citation>
    <scope>NUCLEOTIDE SEQUENCE</scope>
    <source>
        <strain evidence="3">LH 10-3-1</strain>
    </source>
</reference>
<feature type="domain" description="BON" evidence="2">
    <location>
        <begin position="123"/>
        <end position="191"/>
    </location>
</feature>
<evidence type="ECO:0000313" key="3">
    <source>
        <dbReference type="EMBL" id="WLD57886.1"/>
    </source>
</evidence>